<dbReference type="RefSeq" id="WP_188545666.1">
    <property type="nucleotide sequence ID" value="NZ_BMCU01000003.1"/>
</dbReference>
<dbReference type="AlphaFoldDB" id="A0A917FYB5"/>
<sequence length="77" mass="8116">MAANSAHVVWVSSSSWWKVTLNGIARDHKPVKAEAIASGRRLLKSVGGGELVIHNMDGSIAEKDTIAPGNDPSRIPG</sequence>
<evidence type="ECO:0000313" key="1">
    <source>
        <dbReference type="EMBL" id="GGG14041.1"/>
    </source>
</evidence>
<evidence type="ECO:0008006" key="3">
    <source>
        <dbReference type="Google" id="ProtNLM"/>
    </source>
</evidence>
<protein>
    <recommendedName>
        <fullName evidence="3">DUF2188 domain-containing protein</fullName>
    </recommendedName>
</protein>
<proteinExistence type="predicted"/>
<dbReference type="InterPro" id="IPR018691">
    <property type="entry name" value="DUF2188"/>
</dbReference>
<dbReference type="Proteomes" id="UP000654257">
    <property type="component" value="Unassembled WGS sequence"/>
</dbReference>
<dbReference type="Pfam" id="PF09954">
    <property type="entry name" value="DUF2188"/>
    <property type="match status" value="1"/>
</dbReference>
<comment type="caution">
    <text evidence="1">The sequence shown here is derived from an EMBL/GenBank/DDBJ whole genome shotgun (WGS) entry which is preliminary data.</text>
</comment>
<dbReference type="EMBL" id="BMCU01000003">
    <property type="protein sequence ID" value="GGG14041.1"/>
    <property type="molecule type" value="Genomic_DNA"/>
</dbReference>
<keyword evidence="2" id="KW-1185">Reference proteome</keyword>
<reference evidence="1" key="1">
    <citation type="journal article" date="2014" name="Int. J. Syst. Evol. Microbiol.">
        <title>Complete genome sequence of Corynebacterium casei LMG S-19264T (=DSM 44701T), isolated from a smear-ripened cheese.</title>
        <authorList>
            <consortium name="US DOE Joint Genome Institute (JGI-PGF)"/>
            <person name="Walter F."/>
            <person name="Albersmeier A."/>
            <person name="Kalinowski J."/>
            <person name="Ruckert C."/>
        </authorList>
    </citation>
    <scope>NUCLEOTIDE SEQUENCE</scope>
    <source>
        <strain evidence="1">CCM 7905</strain>
    </source>
</reference>
<name>A0A917FYB5_9NOCA</name>
<accession>A0A917FYB5</accession>
<organism evidence="1 2">
    <name type="scientific">Rhodococcoides trifolii</name>
    <dbReference type="NCBI Taxonomy" id="908250"/>
    <lineage>
        <taxon>Bacteria</taxon>
        <taxon>Bacillati</taxon>
        <taxon>Actinomycetota</taxon>
        <taxon>Actinomycetes</taxon>
        <taxon>Mycobacteriales</taxon>
        <taxon>Nocardiaceae</taxon>
        <taxon>Rhodococcoides</taxon>
    </lineage>
</organism>
<reference evidence="1" key="2">
    <citation type="submission" date="2020-09" db="EMBL/GenBank/DDBJ databases">
        <authorList>
            <person name="Sun Q."/>
            <person name="Sedlacek I."/>
        </authorList>
    </citation>
    <scope>NUCLEOTIDE SEQUENCE</scope>
    <source>
        <strain evidence="1">CCM 7905</strain>
    </source>
</reference>
<evidence type="ECO:0000313" key="2">
    <source>
        <dbReference type="Proteomes" id="UP000654257"/>
    </source>
</evidence>
<gene>
    <name evidence="1" type="ORF">GCM10007304_30150</name>
</gene>